<sequence>MFACLELLILTKPDLPRLTRC</sequence>
<name>A0A0A8ZA53_ARUDO</name>
<reference evidence="1" key="1">
    <citation type="submission" date="2014-09" db="EMBL/GenBank/DDBJ databases">
        <authorList>
            <person name="Magalhaes I.L.F."/>
            <person name="Oliveira U."/>
            <person name="Santos F.R."/>
            <person name="Vidigal T.H.D.A."/>
            <person name="Brescovit A.D."/>
            <person name="Santos A.J."/>
        </authorList>
    </citation>
    <scope>NUCLEOTIDE SEQUENCE</scope>
    <source>
        <tissue evidence="1">Shoot tissue taken approximately 20 cm above the soil surface</tissue>
    </source>
</reference>
<protein>
    <submittedName>
        <fullName evidence="1">Uncharacterized protein</fullName>
    </submittedName>
</protein>
<dbReference type="EMBL" id="GBRH01263342">
    <property type="protein sequence ID" value="JAD34553.1"/>
    <property type="molecule type" value="Transcribed_RNA"/>
</dbReference>
<reference evidence="1" key="2">
    <citation type="journal article" date="2015" name="Data Brief">
        <title>Shoot transcriptome of the giant reed, Arundo donax.</title>
        <authorList>
            <person name="Barrero R.A."/>
            <person name="Guerrero F.D."/>
            <person name="Moolhuijzen P."/>
            <person name="Goolsby J.A."/>
            <person name="Tidwell J."/>
            <person name="Bellgard S.E."/>
            <person name="Bellgard M.I."/>
        </authorList>
    </citation>
    <scope>NUCLEOTIDE SEQUENCE</scope>
    <source>
        <tissue evidence="1">Shoot tissue taken approximately 20 cm above the soil surface</tissue>
    </source>
</reference>
<dbReference type="AlphaFoldDB" id="A0A0A8ZA53"/>
<organism evidence="1">
    <name type="scientific">Arundo donax</name>
    <name type="common">Giant reed</name>
    <name type="synonym">Donax arundinaceus</name>
    <dbReference type="NCBI Taxonomy" id="35708"/>
    <lineage>
        <taxon>Eukaryota</taxon>
        <taxon>Viridiplantae</taxon>
        <taxon>Streptophyta</taxon>
        <taxon>Embryophyta</taxon>
        <taxon>Tracheophyta</taxon>
        <taxon>Spermatophyta</taxon>
        <taxon>Magnoliopsida</taxon>
        <taxon>Liliopsida</taxon>
        <taxon>Poales</taxon>
        <taxon>Poaceae</taxon>
        <taxon>PACMAD clade</taxon>
        <taxon>Arundinoideae</taxon>
        <taxon>Arundineae</taxon>
        <taxon>Arundo</taxon>
    </lineage>
</organism>
<proteinExistence type="predicted"/>
<evidence type="ECO:0000313" key="1">
    <source>
        <dbReference type="EMBL" id="JAD34553.1"/>
    </source>
</evidence>
<accession>A0A0A8ZA53</accession>